<evidence type="ECO:0000259" key="1">
    <source>
        <dbReference type="Pfam" id="PF14478"/>
    </source>
</evidence>
<dbReference type="EMBL" id="LBOW01000006">
    <property type="protein sequence ID" value="KKP44799.1"/>
    <property type="molecule type" value="Genomic_DNA"/>
</dbReference>
<evidence type="ECO:0000313" key="2">
    <source>
        <dbReference type="EMBL" id="KKP44799.1"/>
    </source>
</evidence>
<protein>
    <recommendedName>
        <fullName evidence="1">Transcobalamin-like C-terminal domain-containing protein</fullName>
    </recommendedName>
</protein>
<dbReference type="AlphaFoldDB" id="A0A0F9ZL40"/>
<feature type="domain" description="Transcobalamin-like C-terminal" evidence="1">
    <location>
        <begin position="62"/>
        <end position="133"/>
    </location>
</feature>
<dbReference type="STRING" id="1618566.UR35_C0006G0034"/>
<accession>A0A0F9ZL40</accession>
<proteinExistence type="predicted"/>
<reference evidence="2 3" key="1">
    <citation type="journal article" date="2015" name="Nature">
        <title>rRNA introns, odd ribosomes, and small enigmatic genomes across a large radiation of phyla.</title>
        <authorList>
            <person name="Brown C.T."/>
            <person name="Hug L.A."/>
            <person name="Thomas B.C."/>
            <person name="Sharon I."/>
            <person name="Castelle C.J."/>
            <person name="Singh A."/>
            <person name="Wilkins M.J."/>
            <person name="Williams K.H."/>
            <person name="Banfield J.F."/>
        </authorList>
    </citation>
    <scope>NUCLEOTIDE SEQUENCE [LARGE SCALE GENOMIC DNA]</scope>
</reference>
<dbReference type="Pfam" id="PF14478">
    <property type="entry name" value="DUF4430"/>
    <property type="match status" value="1"/>
</dbReference>
<dbReference type="InterPro" id="IPR027954">
    <property type="entry name" value="Transcobalamin-like_C"/>
</dbReference>
<evidence type="ECO:0000313" key="3">
    <source>
        <dbReference type="Proteomes" id="UP000034778"/>
    </source>
</evidence>
<dbReference type="Proteomes" id="UP000034778">
    <property type="component" value="Unassembled WGS sequence"/>
</dbReference>
<dbReference type="Gene3D" id="2.170.130.30">
    <property type="match status" value="1"/>
</dbReference>
<comment type="caution">
    <text evidence="2">The sequence shown here is derived from an EMBL/GenBank/DDBJ whole genome shotgun (WGS) entry which is preliminary data.</text>
</comment>
<name>A0A0F9ZL40_9BACT</name>
<organism evidence="2 3">
    <name type="scientific">Candidatus Woesebacteria bacterium GW2011_GWB1_33_22</name>
    <dbReference type="NCBI Taxonomy" id="1618566"/>
    <lineage>
        <taxon>Bacteria</taxon>
        <taxon>Candidatus Woeseibacteriota</taxon>
    </lineage>
</organism>
<gene>
    <name evidence="2" type="ORF">UR35_C0006G0034</name>
</gene>
<sequence length="137" mass="15816">MKKYWYLVAVTAIGLLTIVYSFRTKQDIQTAKPQAQEFKTTLIIDYGDENANSYEINAKETDTAFSILKSETEKQGIYLETQQYDFGVFVKKIGILESGTKKSWIYYVNNVSGDKAADLYSLKENDTVLWKYETPKY</sequence>